<protein>
    <submittedName>
        <fullName evidence="2">Uncharacterized protein</fullName>
    </submittedName>
</protein>
<organism evidence="2">
    <name type="scientific">Anguilla anguilla</name>
    <name type="common">European freshwater eel</name>
    <name type="synonym">Muraena anguilla</name>
    <dbReference type="NCBI Taxonomy" id="7936"/>
    <lineage>
        <taxon>Eukaryota</taxon>
        <taxon>Metazoa</taxon>
        <taxon>Chordata</taxon>
        <taxon>Craniata</taxon>
        <taxon>Vertebrata</taxon>
        <taxon>Euteleostomi</taxon>
        <taxon>Actinopterygii</taxon>
        <taxon>Neopterygii</taxon>
        <taxon>Teleostei</taxon>
        <taxon>Anguilliformes</taxon>
        <taxon>Anguillidae</taxon>
        <taxon>Anguilla</taxon>
    </lineage>
</organism>
<reference evidence="2" key="1">
    <citation type="submission" date="2014-11" db="EMBL/GenBank/DDBJ databases">
        <authorList>
            <person name="Amaro Gonzalez C."/>
        </authorList>
    </citation>
    <scope>NUCLEOTIDE SEQUENCE</scope>
</reference>
<evidence type="ECO:0000313" key="2">
    <source>
        <dbReference type="EMBL" id="JAH78746.1"/>
    </source>
</evidence>
<reference evidence="2" key="2">
    <citation type="journal article" date="2015" name="Fish Shellfish Immunol.">
        <title>Early steps in the European eel (Anguilla anguilla)-Vibrio vulnificus interaction in the gills: Role of the RtxA13 toxin.</title>
        <authorList>
            <person name="Callol A."/>
            <person name="Pajuelo D."/>
            <person name="Ebbesson L."/>
            <person name="Teles M."/>
            <person name="MacKenzie S."/>
            <person name="Amaro C."/>
        </authorList>
    </citation>
    <scope>NUCLEOTIDE SEQUENCE</scope>
</reference>
<accession>A0A0E9VL62</accession>
<evidence type="ECO:0000256" key="1">
    <source>
        <dbReference type="SAM" id="SignalP"/>
    </source>
</evidence>
<proteinExistence type="predicted"/>
<sequence>MLLTVILALMCNVQKSLKINPKVKGMELIVVGFSHYKRIFDCIS</sequence>
<feature type="chain" id="PRO_5002433782" evidence="1">
    <location>
        <begin position="19"/>
        <end position="44"/>
    </location>
</feature>
<keyword evidence="1" id="KW-0732">Signal</keyword>
<dbReference type="AlphaFoldDB" id="A0A0E9VL62"/>
<feature type="signal peptide" evidence="1">
    <location>
        <begin position="1"/>
        <end position="18"/>
    </location>
</feature>
<dbReference type="EMBL" id="GBXM01029831">
    <property type="protein sequence ID" value="JAH78746.1"/>
    <property type="molecule type" value="Transcribed_RNA"/>
</dbReference>
<name>A0A0E9VL62_ANGAN</name>